<proteinExistence type="inferred from homology"/>
<evidence type="ECO:0000256" key="1">
    <source>
        <dbReference type="ARBA" id="ARBA00005336"/>
    </source>
</evidence>
<dbReference type="EMBL" id="MWWR01000003">
    <property type="protein sequence ID" value="OZG52607.1"/>
    <property type="molecule type" value="Genomic_DNA"/>
</dbReference>
<protein>
    <submittedName>
        <fullName evidence="7">Beta-glucosidase</fullName>
    </submittedName>
</protein>
<feature type="region of interest" description="Disordered" evidence="5">
    <location>
        <begin position="1"/>
        <end position="34"/>
    </location>
</feature>
<evidence type="ECO:0000256" key="3">
    <source>
        <dbReference type="ARBA" id="ARBA00023277"/>
    </source>
</evidence>
<evidence type="ECO:0000313" key="8">
    <source>
        <dbReference type="Proteomes" id="UP000216725"/>
    </source>
</evidence>
<keyword evidence="3" id="KW-0119">Carbohydrate metabolism</keyword>
<dbReference type="InterPro" id="IPR001764">
    <property type="entry name" value="Glyco_hydro_3_N"/>
</dbReference>
<comment type="similarity">
    <text evidence="1 4">Belongs to the glycosyl hydrolase 3 family.</text>
</comment>
<dbReference type="SUPFAM" id="SSF52279">
    <property type="entry name" value="Beta-D-glucan exohydrolase, C-terminal domain"/>
    <property type="match status" value="1"/>
</dbReference>
<keyword evidence="2 4" id="KW-0378">Hydrolase</keyword>
<dbReference type="Pfam" id="PF14310">
    <property type="entry name" value="Fn3-like"/>
    <property type="match status" value="1"/>
</dbReference>
<sequence length="863" mass="90123">MAMSASDSHSSQNPQSSRPVGASGAMPSAAPTGARASYESLLPQLTVDEAASLTSGGDAWHTQGVARLGIPGITMCDGPHGLRKDLDGTGAVPATCFPPAATLASSWDPALARTVGDALAEECLQEGVSLVLGPAINIKRNPLGGRCFEYWSEDPFLAGHEAAGLVDGLQTRGVGATLKHFAVNSQETDRLRVDARLSERALREIYLPAFEYVVRRCHPWAVMCCYNRVNGAFGAQNKALLTDILRGEWGFEGLVMSDWGACHDRVASVNAGLNLEMPPSGTDSRVAEAARDGRVARPQLDAMAGGVLRLADKARPALEWAARAGRAAAGRGQASQTAGGAGYRYDCAIHHAIARHAAAESMVLLKNDDGLLPLDPRTGGRRLAVIGEFARSPRYQGGGSSHINPTRVSSFLDALRGRGIEAAFAPGFALDDGANDGADADDGANDGANAGADGGVAGDGAANAGAAARLRDEAVAAARGADVALLFLGLPESAESEGFDRTAIDLPAGQIELLHAVARANPNTVAVLANGSVVSVAPWRNDARAILETWLPGQAGGEAVADVLFGDVNPSGRLAQSIPMGIADDPTMIVGGGRWTGEEGHVDYGEGVFVGYRHYDTAGVPVAYEFGYGLGYSRFELADIRVERLDGGGAGDGEGNGAGAGTGAGAGAAESYGTPIVRVSAIVRNLSDRDGADVVQVYVAPPSDSRVARPAHELKGFAKVAVPAHGAAQVVIDLDARAFSYWSERYHAWHLEAGEYRVQVGESSRRIAASIPMRLDGDGLAARLDGWSTFEEWSDDPVGAQVVAALRRRCEAGEFPALPDDSTMLLFLRAAPVNSLTMIFGEDGSRMGEWMLAEYARLTRTDA</sequence>
<dbReference type="GO" id="GO:0005975">
    <property type="term" value="P:carbohydrate metabolic process"/>
    <property type="evidence" value="ECO:0007669"/>
    <property type="project" value="InterPro"/>
</dbReference>
<dbReference type="PANTHER" id="PTHR42715">
    <property type="entry name" value="BETA-GLUCOSIDASE"/>
    <property type="match status" value="1"/>
</dbReference>
<dbReference type="PRINTS" id="PR00133">
    <property type="entry name" value="GLHYDRLASE3"/>
</dbReference>
<dbReference type="InterPro" id="IPR019800">
    <property type="entry name" value="Glyco_hydro_3_AS"/>
</dbReference>
<dbReference type="Gene3D" id="3.40.50.1700">
    <property type="entry name" value="Glycoside hydrolase family 3 C-terminal domain"/>
    <property type="match status" value="1"/>
</dbReference>
<evidence type="ECO:0000256" key="4">
    <source>
        <dbReference type="RuleBase" id="RU361161"/>
    </source>
</evidence>
<dbReference type="PROSITE" id="PS00775">
    <property type="entry name" value="GLYCOSYL_HYDROL_F3"/>
    <property type="match status" value="1"/>
</dbReference>
<dbReference type="SMART" id="SM01217">
    <property type="entry name" value="Fn3_like"/>
    <property type="match status" value="1"/>
</dbReference>
<dbReference type="InterPro" id="IPR050288">
    <property type="entry name" value="Cellulose_deg_GH3"/>
</dbReference>
<evidence type="ECO:0000256" key="5">
    <source>
        <dbReference type="SAM" id="MobiDB-lite"/>
    </source>
</evidence>
<dbReference type="Proteomes" id="UP000216725">
    <property type="component" value="Unassembled WGS sequence"/>
</dbReference>
<evidence type="ECO:0000313" key="7">
    <source>
        <dbReference type="EMBL" id="OZG52607.1"/>
    </source>
</evidence>
<comment type="caution">
    <text evidence="7">The sequence shown here is derived from an EMBL/GenBank/DDBJ whole genome shotgun (WGS) entry which is preliminary data.</text>
</comment>
<keyword evidence="8" id="KW-1185">Reference proteome</keyword>
<dbReference type="AlphaFoldDB" id="A0A261F0H6"/>
<accession>A0A261F0H6</accession>
<dbReference type="InterPro" id="IPR026891">
    <property type="entry name" value="Fn3-like"/>
</dbReference>
<dbReference type="InterPro" id="IPR002772">
    <property type="entry name" value="Glyco_hydro_3_C"/>
</dbReference>
<gene>
    <name evidence="7" type="ORF">PSRA_0339</name>
</gene>
<keyword evidence="4" id="KW-0326">Glycosidase</keyword>
<feature type="domain" description="Fibronectin type III-like" evidence="6">
    <location>
        <begin position="693"/>
        <end position="764"/>
    </location>
</feature>
<dbReference type="InterPro" id="IPR036881">
    <property type="entry name" value="Glyco_hydro_3_C_sf"/>
</dbReference>
<dbReference type="GO" id="GO:0004553">
    <property type="term" value="F:hydrolase activity, hydrolyzing O-glycosyl compounds"/>
    <property type="evidence" value="ECO:0007669"/>
    <property type="project" value="InterPro"/>
</dbReference>
<evidence type="ECO:0000256" key="2">
    <source>
        <dbReference type="ARBA" id="ARBA00022801"/>
    </source>
</evidence>
<evidence type="ECO:0000259" key="6">
    <source>
        <dbReference type="SMART" id="SM01217"/>
    </source>
</evidence>
<dbReference type="Gene3D" id="2.60.40.10">
    <property type="entry name" value="Immunoglobulins"/>
    <property type="match status" value="1"/>
</dbReference>
<dbReference type="Pfam" id="PF01915">
    <property type="entry name" value="Glyco_hydro_3_C"/>
    <property type="match status" value="1"/>
</dbReference>
<reference evidence="7 8" key="1">
    <citation type="journal article" date="2017" name="BMC Genomics">
        <title>Comparative genomic and phylogenomic analyses of the Bifidobacteriaceae family.</title>
        <authorList>
            <person name="Lugli G.A."/>
            <person name="Milani C."/>
            <person name="Turroni F."/>
            <person name="Duranti S."/>
            <person name="Mancabelli L."/>
            <person name="Mangifesta M."/>
            <person name="Ferrario C."/>
            <person name="Modesto M."/>
            <person name="Mattarelli P."/>
            <person name="Jiri K."/>
            <person name="van Sinderen D."/>
            <person name="Ventura M."/>
        </authorList>
    </citation>
    <scope>NUCLEOTIDE SEQUENCE [LARGE SCALE GENOMIC DNA]</scope>
    <source>
        <strain evidence="7 8">DSM 24742</strain>
    </source>
</reference>
<dbReference type="InterPro" id="IPR017853">
    <property type="entry name" value="GH"/>
</dbReference>
<dbReference type="Pfam" id="PF00933">
    <property type="entry name" value="Glyco_hydro_3"/>
    <property type="match status" value="1"/>
</dbReference>
<dbReference type="Gene3D" id="3.20.20.300">
    <property type="entry name" value="Glycoside hydrolase, family 3, N-terminal domain"/>
    <property type="match status" value="1"/>
</dbReference>
<dbReference type="InterPro" id="IPR036962">
    <property type="entry name" value="Glyco_hydro_3_N_sf"/>
</dbReference>
<organism evidence="7 8">
    <name type="scientific">Pseudoscardovia radai</name>
    <dbReference type="NCBI Taxonomy" id="987066"/>
    <lineage>
        <taxon>Bacteria</taxon>
        <taxon>Bacillati</taxon>
        <taxon>Actinomycetota</taxon>
        <taxon>Actinomycetes</taxon>
        <taxon>Bifidobacteriales</taxon>
        <taxon>Bifidobacteriaceae</taxon>
        <taxon>Pseudoscardovia</taxon>
    </lineage>
</organism>
<dbReference type="InterPro" id="IPR013783">
    <property type="entry name" value="Ig-like_fold"/>
</dbReference>
<dbReference type="PANTHER" id="PTHR42715:SF10">
    <property type="entry name" value="BETA-GLUCOSIDASE"/>
    <property type="match status" value="1"/>
</dbReference>
<feature type="compositionally biased region" description="Low complexity" evidence="5">
    <location>
        <begin position="1"/>
        <end position="17"/>
    </location>
</feature>
<name>A0A261F0H6_9BIFI</name>
<dbReference type="SUPFAM" id="SSF51445">
    <property type="entry name" value="(Trans)glycosidases"/>
    <property type="match status" value="1"/>
</dbReference>